<dbReference type="HOGENOM" id="CLU_285721_0_0_9"/>
<dbReference type="AlphaFoldDB" id="R2PRZ3"/>
<name>R2PRZ3_9ENTE</name>
<evidence type="ECO:0000313" key="2">
    <source>
        <dbReference type="Proteomes" id="UP000013782"/>
    </source>
</evidence>
<gene>
    <name evidence="1" type="ORF">UAU_04915</name>
</gene>
<dbReference type="eggNOG" id="ENOG50306TF">
    <property type="taxonomic scope" value="Bacteria"/>
</dbReference>
<accession>R2PRZ3</accession>
<dbReference type="EMBL" id="AJAQ01000047">
    <property type="protein sequence ID" value="EOH87332.1"/>
    <property type="molecule type" value="Genomic_DNA"/>
</dbReference>
<dbReference type="RefSeq" id="WP_010759847.1">
    <property type="nucleotide sequence ID" value="NZ_ASWD01000003.1"/>
</dbReference>
<evidence type="ECO:0000313" key="1">
    <source>
        <dbReference type="EMBL" id="EOH87332.1"/>
    </source>
</evidence>
<protein>
    <submittedName>
        <fullName evidence="1">Uncharacterized protein</fullName>
    </submittedName>
</protein>
<dbReference type="OrthoDB" id="2171190at2"/>
<dbReference type="Proteomes" id="UP000013782">
    <property type="component" value="Unassembled WGS sequence"/>
</dbReference>
<proteinExistence type="predicted"/>
<keyword evidence="2" id="KW-1185">Reference proteome</keyword>
<comment type="caution">
    <text evidence="1">The sequence shown here is derived from an EMBL/GenBank/DDBJ whole genome shotgun (WGS) entry which is preliminary data.</text>
</comment>
<reference evidence="1 2" key="1">
    <citation type="submission" date="2013-02" db="EMBL/GenBank/DDBJ databases">
        <title>The Genome Sequence of Enterococcus pallens BAA-351.</title>
        <authorList>
            <consortium name="The Broad Institute Genome Sequencing Platform"/>
            <consortium name="The Broad Institute Genome Sequencing Center for Infectious Disease"/>
            <person name="Earl A.M."/>
            <person name="Gilmore M.S."/>
            <person name="Lebreton F."/>
            <person name="Walker B."/>
            <person name="Young S.K."/>
            <person name="Zeng Q."/>
            <person name="Gargeya S."/>
            <person name="Fitzgerald M."/>
            <person name="Haas B."/>
            <person name="Abouelleil A."/>
            <person name="Alvarado L."/>
            <person name="Arachchi H.M."/>
            <person name="Berlin A.M."/>
            <person name="Chapman S.B."/>
            <person name="Dewar J."/>
            <person name="Goldberg J."/>
            <person name="Griggs A."/>
            <person name="Gujja S."/>
            <person name="Hansen M."/>
            <person name="Howarth C."/>
            <person name="Imamovic A."/>
            <person name="Larimer J."/>
            <person name="McCowan C."/>
            <person name="Murphy C."/>
            <person name="Neiman D."/>
            <person name="Pearson M."/>
            <person name="Priest M."/>
            <person name="Roberts A."/>
            <person name="Saif S."/>
            <person name="Shea T."/>
            <person name="Sisk P."/>
            <person name="Sykes S."/>
            <person name="Wortman J."/>
            <person name="Nusbaum C."/>
            <person name="Birren B."/>
        </authorList>
    </citation>
    <scope>NUCLEOTIDE SEQUENCE [LARGE SCALE GENOMIC DNA]</scope>
    <source>
        <strain evidence="1 2">ATCC BAA-351</strain>
    </source>
</reference>
<sequence length="1062" mass="118226">MKKVNRIYINKKWQKALGIICLLGLILTSVVFLTDSSQEKKEVSAHPTNTISLGNIADDNIFELPTDATKIKESGLPAQFNSGYVQGEDIIPIADKSNVTAYGSNNVNNGVVPWNINDIKETIGGNYLVLFGAGGTNRGGIIKVSIFNKSGDEIATKTMGTLENAVLRVGTKFYEVANNRFLLSTSGDRYFRCTVSNETINSADIAINELHTSGNKQQLKVHESRKVDTDQRINHSPIITGPVYPQYVNEEGIIRGRIPIGTMDTQGWETGNPTANLQYEYSLANLLFSDIGYSEGNQESIHPYLFMNDNQIIYGTIVYWDGTGTKQYQTVEIFSQENVNVNGVNLKKRKYIFHDENENRGLKIQILKEISNTEYVHFFNYTATETQLYQVDLNTFEDKIIRRFPPETRLLISDNGDGTLSYCGSTKSLTGEFNSAYYTSMLNSPYYYVQGVMDGFTSATPAKVRSIRAMELNNWLLPNNLLTIDTNKFFIGGQLLDYHTFADQSYVVSADGSVTTGIPRNSGAFLGISTILDDYSPIINQDKRSIVIDITNDRVRNPIDSGYKGWDTLDRWLITGKAEGLVTTDEAIKVYDHFDSNDTQIGATAAEREEWLQKRINRNPKDLSAEIEWEKLGFDKNKAGPQLVTYFVTDSQSQPAVTSRWVNALGEETKTDDEDKFALDVQNFHIPIEEVTKPTFNEEAIKKLAKTLAWNLTNNESSTGDHGNGLDEDGAAEKFSTTKVEVNATQLAALQAATVAKPYPVDITYKPEAGIEITNRVWVFVTTDNTVANTETGVVYYADDYTIPYRSRGDHDLEAILTHGNVKAYNYYAKDTTAELAALPNSTSGTSNWSISNHNVIQDPFSGGPVTLPLTVKPELTYTWNAATDHYHTNGETTEGSLDVTLTGNVLLHVRQVIQTPTDGIVVPTEGYLTLQTILNNGGNPALDPDYQSQMTISSGKQADNPNFSTWGVDIEQLADGADQVKLTPIIPEFYQYNGYYASNEKASHNDNSLNTPNNIVLTQSYLYEEGELWITLYLEPNGTNNGKPQPYSWDYKHNDLGKITE</sequence>
<organism evidence="1 2">
    <name type="scientific">Enterococcus pallens ATCC BAA-351</name>
    <dbReference type="NCBI Taxonomy" id="1158607"/>
    <lineage>
        <taxon>Bacteria</taxon>
        <taxon>Bacillati</taxon>
        <taxon>Bacillota</taxon>
        <taxon>Bacilli</taxon>
        <taxon>Lactobacillales</taxon>
        <taxon>Enterococcaceae</taxon>
        <taxon>Enterococcus</taxon>
    </lineage>
</organism>
<dbReference type="PATRIC" id="fig|1158607.3.peg.4901"/>